<evidence type="ECO:0000313" key="3">
    <source>
        <dbReference type="EMBL" id="AYE62217.1"/>
    </source>
</evidence>
<dbReference type="PANTHER" id="PTHR12526">
    <property type="entry name" value="GLYCOSYLTRANSFERASE"/>
    <property type="match status" value="1"/>
</dbReference>
<dbReference type="Pfam" id="PF13439">
    <property type="entry name" value="Glyco_transf_4"/>
    <property type="match status" value="1"/>
</dbReference>
<keyword evidence="3" id="KW-0808">Transferase</keyword>
<name>A0A386RFR8_LACHE</name>
<proteinExistence type="predicted"/>
<dbReference type="AlphaFoldDB" id="A0A386RFR8"/>
<dbReference type="CDD" id="cd03798">
    <property type="entry name" value="GT4_WlbH-like"/>
    <property type="match status" value="1"/>
</dbReference>
<dbReference type="InterPro" id="IPR028098">
    <property type="entry name" value="Glyco_trans_4-like_N"/>
</dbReference>
<sequence>MMKVLHVNAGLENGGGLSHIVNLLTEAKNEGENFELLTLAEGPVAQAARAKGITTHVLGANSRYDLASLRKLTKFINDGNYDIVHTHGARANLFLSLIHKKIKATWCITVHSDPYLDFEGRGILGKIFTKLNLRALRKADCIFAVTNRFAQLLINKAQVDKNKVHVIYNGIFFHNNSEIPAKYEHTYFNIINVARTEKVKGQELLLKAVKKLDDQHIRLYIAGDGSQLEALKALTRQLDMAPQVTFHGFMTHHQLSGLYKRIDLAVLTSYSESFPLVLLEATDNLIPILSTDVGDIHKMIPGPEYGFIAKTGDIDSIAKVIGEAVDKSNKELRQIANNEKRYAEEHFSVRNQLETIQKVYDTLSENV</sequence>
<organism evidence="3 4">
    <name type="scientific">Lactobacillus helveticus</name>
    <name type="common">Lactobacillus suntoryeus</name>
    <dbReference type="NCBI Taxonomy" id="1587"/>
    <lineage>
        <taxon>Bacteria</taxon>
        <taxon>Bacillati</taxon>
        <taxon>Bacillota</taxon>
        <taxon>Bacilli</taxon>
        <taxon>Lactobacillales</taxon>
        <taxon>Lactobacillaceae</taxon>
        <taxon>Lactobacillus</taxon>
    </lineage>
</organism>
<dbReference type="Proteomes" id="UP000267794">
    <property type="component" value="Chromosome"/>
</dbReference>
<dbReference type="Pfam" id="PF00534">
    <property type="entry name" value="Glycos_transf_1"/>
    <property type="match status" value="1"/>
</dbReference>
<dbReference type="GO" id="GO:0016757">
    <property type="term" value="F:glycosyltransferase activity"/>
    <property type="evidence" value="ECO:0007669"/>
    <property type="project" value="InterPro"/>
</dbReference>
<protein>
    <submittedName>
        <fullName evidence="3">Poly(Glycerol-phosphate) alpha-glucosyltransferase</fullName>
    </submittedName>
</protein>
<evidence type="ECO:0000259" key="1">
    <source>
        <dbReference type="Pfam" id="PF00534"/>
    </source>
</evidence>
<gene>
    <name evidence="3" type="ORF">BC335_1830</name>
</gene>
<dbReference type="PANTHER" id="PTHR12526:SF638">
    <property type="entry name" value="SPORE COAT PROTEIN SA"/>
    <property type="match status" value="1"/>
</dbReference>
<feature type="domain" description="Glycosyl transferase family 1" evidence="1">
    <location>
        <begin position="186"/>
        <end position="340"/>
    </location>
</feature>
<feature type="domain" description="Glycosyltransferase subfamily 4-like N-terminal" evidence="2">
    <location>
        <begin position="14"/>
        <end position="171"/>
    </location>
</feature>
<dbReference type="EMBL" id="CP017982">
    <property type="protein sequence ID" value="AYE62217.1"/>
    <property type="molecule type" value="Genomic_DNA"/>
</dbReference>
<evidence type="ECO:0000313" key="4">
    <source>
        <dbReference type="Proteomes" id="UP000267794"/>
    </source>
</evidence>
<dbReference type="SUPFAM" id="SSF53756">
    <property type="entry name" value="UDP-Glycosyltransferase/glycogen phosphorylase"/>
    <property type="match status" value="1"/>
</dbReference>
<reference evidence="3 4" key="1">
    <citation type="submission" date="2016-10" db="EMBL/GenBank/DDBJ databases">
        <title>Complete genomic sequencing of Lactobacillus helveticus LH99 and comparative genome analysis.</title>
        <authorList>
            <person name="Li N."/>
            <person name="You C."/>
            <person name="Liu Z."/>
        </authorList>
    </citation>
    <scope>NUCLEOTIDE SEQUENCE [LARGE SCALE GENOMIC DNA]</scope>
    <source>
        <strain evidence="3 4">LH99</strain>
    </source>
</reference>
<accession>A0A386RFR8</accession>
<dbReference type="Gene3D" id="3.40.50.2000">
    <property type="entry name" value="Glycogen Phosphorylase B"/>
    <property type="match status" value="2"/>
</dbReference>
<evidence type="ECO:0000259" key="2">
    <source>
        <dbReference type="Pfam" id="PF13439"/>
    </source>
</evidence>
<dbReference type="InterPro" id="IPR001296">
    <property type="entry name" value="Glyco_trans_1"/>
</dbReference>